<feature type="transmembrane region" description="Helical" evidence="1">
    <location>
        <begin position="20"/>
        <end position="42"/>
    </location>
</feature>
<evidence type="ECO:0000313" key="3">
    <source>
        <dbReference type="Proteomes" id="UP000215506"/>
    </source>
</evidence>
<evidence type="ECO:0000256" key="1">
    <source>
        <dbReference type="SAM" id="Phobius"/>
    </source>
</evidence>
<organism evidence="2 3">
    <name type="scientific">Nocardia cerradoensis</name>
    <dbReference type="NCBI Taxonomy" id="85688"/>
    <lineage>
        <taxon>Bacteria</taxon>
        <taxon>Bacillati</taxon>
        <taxon>Actinomycetota</taxon>
        <taxon>Actinomycetes</taxon>
        <taxon>Mycobacteriales</taxon>
        <taxon>Nocardiaceae</taxon>
        <taxon>Nocardia</taxon>
    </lineage>
</organism>
<dbReference type="AlphaFoldDB" id="A0A231GT21"/>
<proteinExistence type="predicted"/>
<keyword evidence="1" id="KW-0472">Membrane</keyword>
<keyword evidence="3" id="KW-1185">Reference proteome</keyword>
<protein>
    <submittedName>
        <fullName evidence="2">Uncharacterized protein</fullName>
    </submittedName>
</protein>
<dbReference type="EMBL" id="NGAF01000084">
    <property type="protein sequence ID" value="OXR39695.1"/>
    <property type="molecule type" value="Genomic_DNA"/>
</dbReference>
<dbReference type="Proteomes" id="UP000215506">
    <property type="component" value="Unassembled WGS sequence"/>
</dbReference>
<keyword evidence="1" id="KW-0812">Transmembrane</keyword>
<gene>
    <name evidence="2" type="ORF">B7C42_08229</name>
</gene>
<dbReference type="RefSeq" id="WP_094028465.1">
    <property type="nucleotide sequence ID" value="NZ_NGAF01000084.1"/>
</dbReference>
<comment type="caution">
    <text evidence="2">The sequence shown here is derived from an EMBL/GenBank/DDBJ whole genome shotgun (WGS) entry which is preliminary data.</text>
</comment>
<evidence type="ECO:0000313" key="2">
    <source>
        <dbReference type="EMBL" id="OXR39695.1"/>
    </source>
</evidence>
<accession>A0A231GT21</accession>
<name>A0A231GT21_9NOCA</name>
<keyword evidence="1" id="KW-1133">Transmembrane helix</keyword>
<reference evidence="2 3" key="1">
    <citation type="submission" date="2017-07" db="EMBL/GenBank/DDBJ databases">
        <title>First draft Genome Sequence of Nocardia cerradoensis isolated from human infection.</title>
        <authorList>
            <person name="Carrasco G."/>
        </authorList>
    </citation>
    <scope>NUCLEOTIDE SEQUENCE [LARGE SCALE GENOMIC DNA]</scope>
    <source>
        <strain evidence="2 3">CNM20130759</strain>
    </source>
</reference>
<feature type="transmembrane region" description="Helical" evidence="1">
    <location>
        <begin position="54"/>
        <end position="75"/>
    </location>
</feature>
<sequence>MSASTRLDPKVLAPLTQLLGWLAWLVLLLAVARTIWIGWQLAWRLHREEAIEGLAGAMLAAVLVGSASGIAAALFPTH</sequence>